<evidence type="ECO:0000313" key="1">
    <source>
        <dbReference type="EMBL" id="CAH2076088.1"/>
    </source>
</evidence>
<proteinExistence type="predicted"/>
<sequence>KKVGKRNYSNTITKNRCRETAYTIRLAPAKAREEEQMAFYRNGNTLSRLNLFAGYTYGNWTGGAGREKGCRLCVEDLTTRYETMKLQPERWGSWKLMLIK</sequence>
<name>A0AAU9SXL6_THLAR</name>
<evidence type="ECO:0000313" key="2">
    <source>
        <dbReference type="Proteomes" id="UP000836841"/>
    </source>
</evidence>
<dbReference type="Proteomes" id="UP000836841">
    <property type="component" value="Chromosome 7"/>
</dbReference>
<protein>
    <submittedName>
        <fullName evidence="1">Uncharacterized protein</fullName>
    </submittedName>
</protein>
<accession>A0AAU9SXL6</accession>
<keyword evidence="2" id="KW-1185">Reference proteome</keyword>
<feature type="non-terminal residue" evidence="1">
    <location>
        <position position="100"/>
    </location>
</feature>
<dbReference type="EMBL" id="OU466863">
    <property type="protein sequence ID" value="CAH2076088.1"/>
    <property type="molecule type" value="Genomic_DNA"/>
</dbReference>
<gene>
    <name evidence="1" type="ORF">TAV2_LOCUS25317</name>
</gene>
<organism evidence="1 2">
    <name type="scientific">Thlaspi arvense</name>
    <name type="common">Field penny-cress</name>
    <dbReference type="NCBI Taxonomy" id="13288"/>
    <lineage>
        <taxon>Eukaryota</taxon>
        <taxon>Viridiplantae</taxon>
        <taxon>Streptophyta</taxon>
        <taxon>Embryophyta</taxon>
        <taxon>Tracheophyta</taxon>
        <taxon>Spermatophyta</taxon>
        <taxon>Magnoliopsida</taxon>
        <taxon>eudicotyledons</taxon>
        <taxon>Gunneridae</taxon>
        <taxon>Pentapetalae</taxon>
        <taxon>rosids</taxon>
        <taxon>malvids</taxon>
        <taxon>Brassicales</taxon>
        <taxon>Brassicaceae</taxon>
        <taxon>Thlaspideae</taxon>
        <taxon>Thlaspi</taxon>
    </lineage>
</organism>
<dbReference type="AlphaFoldDB" id="A0AAU9SXL6"/>
<reference evidence="1 2" key="1">
    <citation type="submission" date="2022-03" db="EMBL/GenBank/DDBJ databases">
        <authorList>
            <person name="Nunn A."/>
            <person name="Chopra R."/>
            <person name="Nunn A."/>
            <person name="Contreras Garrido A."/>
        </authorList>
    </citation>
    <scope>NUCLEOTIDE SEQUENCE [LARGE SCALE GENOMIC DNA]</scope>
</reference>